<evidence type="ECO:0000259" key="1">
    <source>
        <dbReference type="PROSITE" id="PS51819"/>
    </source>
</evidence>
<gene>
    <name evidence="2" type="ORF">F0161_10545</name>
</gene>
<evidence type="ECO:0000313" key="2">
    <source>
        <dbReference type="EMBL" id="QER68234.1"/>
    </source>
</evidence>
<sequence>MNRINIICVGVHDMKRSLAFYKAIGFQTFEKGDQPPIVFFNNQGSKLELFSINDLAKDINEVNPPALSNDSFYGITLAVNSKSEAEVDEMFQLVIQAGGKMIKEPKHADWGGYSGYFTDPDGYYWELAFGPDWEFDDNEMLVIKYAFFVQSNFNLAKMTF</sequence>
<dbReference type="SUPFAM" id="SSF54593">
    <property type="entry name" value="Glyoxalase/Bleomycin resistance protein/Dihydroxybiphenyl dioxygenase"/>
    <property type="match status" value="1"/>
</dbReference>
<dbReference type="InterPro" id="IPR029068">
    <property type="entry name" value="Glyas_Bleomycin-R_OHBP_Dase"/>
</dbReference>
<dbReference type="PANTHER" id="PTHR36503:SF1">
    <property type="entry name" value="BLR2520 PROTEIN"/>
    <property type="match status" value="1"/>
</dbReference>
<proteinExistence type="predicted"/>
<dbReference type="Pfam" id="PF00903">
    <property type="entry name" value="Glyoxalase"/>
    <property type="match status" value="1"/>
</dbReference>
<dbReference type="KEGG" id="lnn:F0161_10545"/>
<organism evidence="2 3">
    <name type="scientific">Paucilactobacillus nenjiangensis</name>
    <dbReference type="NCBI Taxonomy" id="1296540"/>
    <lineage>
        <taxon>Bacteria</taxon>
        <taxon>Bacillati</taxon>
        <taxon>Bacillota</taxon>
        <taxon>Bacilli</taxon>
        <taxon>Lactobacillales</taxon>
        <taxon>Lactobacillaceae</taxon>
        <taxon>Paucilactobacillus</taxon>
    </lineage>
</organism>
<dbReference type="AlphaFoldDB" id="A0A5P1X5S6"/>
<name>A0A5P1X5S6_9LACO</name>
<feature type="domain" description="VOC" evidence="1">
    <location>
        <begin position="3"/>
        <end position="130"/>
    </location>
</feature>
<dbReference type="Proteomes" id="UP000325295">
    <property type="component" value="Chromosome"/>
</dbReference>
<accession>A0A5P1X5S6</accession>
<dbReference type="PROSITE" id="PS51819">
    <property type="entry name" value="VOC"/>
    <property type="match status" value="1"/>
</dbReference>
<dbReference type="PANTHER" id="PTHR36503">
    <property type="entry name" value="BLR2520 PROTEIN"/>
    <property type="match status" value="1"/>
</dbReference>
<reference evidence="2 3" key="1">
    <citation type="submission" date="2019-09" db="EMBL/GenBank/DDBJ databases">
        <title>Complete Genome Sequence of Lactobacillus nenjiangensis SH-Y15, isolated from sauerkraut.</title>
        <authorList>
            <person name="Yang H."/>
        </authorList>
    </citation>
    <scope>NUCLEOTIDE SEQUENCE [LARGE SCALE GENOMIC DNA]</scope>
    <source>
        <strain evidence="2 3">SH-Y15</strain>
    </source>
</reference>
<dbReference type="OrthoDB" id="9796521at2"/>
<keyword evidence="3" id="KW-1185">Reference proteome</keyword>
<dbReference type="InterPro" id="IPR004360">
    <property type="entry name" value="Glyas_Fos-R_dOase_dom"/>
</dbReference>
<dbReference type="RefSeq" id="WP_150204547.1">
    <property type="nucleotide sequence ID" value="NZ_CP043939.1"/>
</dbReference>
<dbReference type="Gene3D" id="3.10.180.10">
    <property type="entry name" value="2,3-Dihydroxybiphenyl 1,2-Dioxygenase, domain 1"/>
    <property type="match status" value="1"/>
</dbReference>
<dbReference type="InterPro" id="IPR037523">
    <property type="entry name" value="VOC_core"/>
</dbReference>
<dbReference type="EMBL" id="CP043939">
    <property type="protein sequence ID" value="QER68234.1"/>
    <property type="molecule type" value="Genomic_DNA"/>
</dbReference>
<protein>
    <submittedName>
        <fullName evidence="2">VOC family protein</fullName>
    </submittedName>
</protein>
<evidence type="ECO:0000313" key="3">
    <source>
        <dbReference type="Proteomes" id="UP000325295"/>
    </source>
</evidence>